<reference evidence="2 3" key="1">
    <citation type="submission" date="2007-03" db="EMBL/GenBank/DDBJ databases">
        <authorList>
            <person name="Stal L."/>
            <person name="Ferriera S."/>
            <person name="Johnson J."/>
            <person name="Kravitz S."/>
            <person name="Beeson K."/>
            <person name="Sutton G."/>
            <person name="Rogers Y.-H."/>
            <person name="Friedman R."/>
            <person name="Frazier M."/>
            <person name="Venter J.C."/>
        </authorList>
    </citation>
    <scope>NUCLEOTIDE SEQUENCE [LARGE SCALE GENOMIC DNA]</scope>
    <source>
        <strain evidence="2 3">CCY0110</strain>
    </source>
</reference>
<dbReference type="EMBL" id="AAXW01000002">
    <property type="protein sequence ID" value="EAZ93803.1"/>
    <property type="molecule type" value="Genomic_DNA"/>
</dbReference>
<evidence type="ECO:0000256" key="1">
    <source>
        <dbReference type="SAM" id="Phobius"/>
    </source>
</evidence>
<evidence type="ECO:0000313" key="3">
    <source>
        <dbReference type="Proteomes" id="UP000003781"/>
    </source>
</evidence>
<comment type="caution">
    <text evidence="2">The sequence shown here is derived from an EMBL/GenBank/DDBJ whole genome shotgun (WGS) entry which is preliminary data.</text>
</comment>
<keyword evidence="3" id="KW-1185">Reference proteome</keyword>
<name>A3IJ21_9CHRO</name>
<organism evidence="2 3">
    <name type="scientific">Crocosphaera chwakensis CCY0110</name>
    <dbReference type="NCBI Taxonomy" id="391612"/>
    <lineage>
        <taxon>Bacteria</taxon>
        <taxon>Bacillati</taxon>
        <taxon>Cyanobacteriota</taxon>
        <taxon>Cyanophyceae</taxon>
        <taxon>Oscillatoriophycideae</taxon>
        <taxon>Chroococcales</taxon>
        <taxon>Aphanothecaceae</taxon>
        <taxon>Crocosphaera</taxon>
        <taxon>Crocosphaera chwakensis</taxon>
    </lineage>
</organism>
<accession>A3IJ21</accession>
<keyword evidence="1" id="KW-0812">Transmembrane</keyword>
<dbReference type="AlphaFoldDB" id="A3IJ21"/>
<gene>
    <name evidence="2" type="ORF">CY0110_18447</name>
</gene>
<sequence>MGKISFLIIEDSITKPDKKPLVLHGCSVFIVAMPIAIALN</sequence>
<proteinExistence type="predicted"/>
<evidence type="ECO:0000313" key="2">
    <source>
        <dbReference type="EMBL" id="EAZ93803.1"/>
    </source>
</evidence>
<keyword evidence="1" id="KW-1133">Transmembrane helix</keyword>
<dbReference type="Proteomes" id="UP000003781">
    <property type="component" value="Unassembled WGS sequence"/>
</dbReference>
<keyword evidence="1" id="KW-0472">Membrane</keyword>
<protein>
    <submittedName>
        <fullName evidence="2">Uncharacterized protein</fullName>
    </submittedName>
</protein>
<feature type="transmembrane region" description="Helical" evidence="1">
    <location>
        <begin position="21"/>
        <end position="39"/>
    </location>
</feature>